<feature type="transmembrane region" description="Helical" evidence="3">
    <location>
        <begin position="46"/>
        <end position="63"/>
    </location>
</feature>
<dbReference type="InterPro" id="IPR025273">
    <property type="entry name" value="DUF4064"/>
</dbReference>
<feature type="transmembrane region" description="Helical" evidence="3">
    <location>
        <begin position="7"/>
        <end position="34"/>
    </location>
</feature>
<evidence type="ECO:0000256" key="1">
    <source>
        <dbReference type="ARBA" id="ARBA00022729"/>
    </source>
</evidence>
<evidence type="ECO:0000256" key="2">
    <source>
        <dbReference type="SAM" id="MobiDB-lite"/>
    </source>
</evidence>
<dbReference type="Proteomes" id="UP000840197">
    <property type="component" value="Unassembled WGS sequence"/>
</dbReference>
<evidence type="ECO:0000259" key="4">
    <source>
        <dbReference type="Pfam" id="PF13273"/>
    </source>
</evidence>
<reference evidence="5 7" key="1">
    <citation type="journal article" date="2018" name="Genome Biol.">
        <title>SKESA: strategic k-mer extension for scrupulous assemblies.</title>
        <authorList>
            <person name="Souvorov A."/>
            <person name="Agarwala R."/>
            <person name="Lipman D.J."/>
        </authorList>
    </citation>
    <scope>NUCLEOTIDE SEQUENCE [LARGE SCALE GENOMIC DNA]</scope>
    <source>
        <strain evidence="6 7">CFIAFB20130012</strain>
        <strain evidence="5">CFIAFB20140010</strain>
    </source>
</reference>
<feature type="compositionally biased region" description="Acidic residues" evidence="2">
    <location>
        <begin position="158"/>
        <end position="186"/>
    </location>
</feature>
<evidence type="ECO:0000313" key="7">
    <source>
        <dbReference type="Proteomes" id="UP000840197"/>
    </source>
</evidence>
<organism evidence="5">
    <name type="scientific">Listeria monocytogenes</name>
    <dbReference type="NCBI Taxonomy" id="1639"/>
    <lineage>
        <taxon>Bacteria</taxon>
        <taxon>Bacillati</taxon>
        <taxon>Bacillota</taxon>
        <taxon>Bacilli</taxon>
        <taxon>Bacillales</taxon>
        <taxon>Listeriaceae</taxon>
        <taxon>Listeria</taxon>
    </lineage>
</organism>
<evidence type="ECO:0000313" key="6">
    <source>
        <dbReference type="EMBL" id="HAB8398217.1"/>
    </source>
</evidence>
<feature type="domain" description="DUF4064" evidence="4">
    <location>
        <begin position="2"/>
        <end position="83"/>
    </location>
</feature>
<keyword evidence="3" id="KW-0812">Transmembrane</keyword>
<reference evidence="5" key="2">
    <citation type="submission" date="2020-01" db="EMBL/GenBank/DDBJ databases">
        <authorList>
            <consortium name="NCBI Pathogen Detection Project"/>
        </authorList>
    </citation>
    <scope>NUCLEOTIDE SEQUENCE</scope>
    <source>
        <strain evidence="6">CFIAFB20130012</strain>
        <strain evidence="5">CFIAFB20140010</strain>
    </source>
</reference>
<keyword evidence="3" id="KW-0472">Membrane</keyword>
<dbReference type="Gene3D" id="2.60.40.1240">
    <property type="match status" value="1"/>
</dbReference>
<dbReference type="AlphaFoldDB" id="A0A460UAT2"/>
<dbReference type="InterPro" id="IPR029050">
    <property type="entry name" value="Immunoprotect_excell_Ig-like"/>
</dbReference>
<dbReference type="Pfam" id="PF13273">
    <property type="entry name" value="DUF4064"/>
    <property type="match status" value="1"/>
</dbReference>
<evidence type="ECO:0000256" key="3">
    <source>
        <dbReference type="SAM" id="Phobius"/>
    </source>
</evidence>
<dbReference type="EMBL" id="DAAIHR010000005">
    <property type="protein sequence ID" value="HAB8398217.1"/>
    <property type="molecule type" value="Genomic_DNA"/>
</dbReference>
<gene>
    <name evidence="5" type="ORF">GYP27_14370</name>
    <name evidence="6" type="ORF">GYR60_06745</name>
</gene>
<accession>A0A460UAT2</accession>
<feature type="transmembrane region" description="Helical" evidence="3">
    <location>
        <begin position="117"/>
        <end position="136"/>
    </location>
</feature>
<proteinExistence type="predicted"/>
<feature type="transmembrane region" description="Helical" evidence="3">
    <location>
        <begin position="75"/>
        <end position="105"/>
    </location>
</feature>
<keyword evidence="1" id="KW-0732">Signal</keyword>
<dbReference type="Proteomes" id="UP000840569">
    <property type="component" value="Unassembled WGS sequence"/>
</dbReference>
<name>A0A460UAT2_LISMN</name>
<evidence type="ECO:0000313" key="5">
    <source>
        <dbReference type="EMBL" id="HAB7723166.1"/>
    </source>
</evidence>
<sequence>MSRKAEFVLGLIGGITGILTAIIVMSVGGAASLFEAEGAGSVTTTGFIALLFSILGLVGSCIVKKHHLLGGTFMISAALGGTISISLFYIVPLVLFAIAGLMAVIRGGRFTSLLKKWWFYLLIAAAIIIPVIGYVASDSDGTKADEDVSSTSDTSSEATDDSASDDTSDDATYDDSSSTDDSADSDEGTRANPMPLNSPLSLTGTMTDTDTFDSFEASMDITLTETIRGDKAWELIKAENQFNEAAPEGKEYILNKIKVKAYDIASSENKFNMSESDFEYISGTGTTYSSDISAVIPNELDSTLYNDATGEGYIYGVVDKSDNAPLVKFLQFYFKTN</sequence>
<keyword evidence="3" id="KW-1133">Transmembrane helix</keyword>
<feature type="region of interest" description="Disordered" evidence="2">
    <location>
        <begin position="143"/>
        <end position="205"/>
    </location>
</feature>
<dbReference type="EMBL" id="DAAHYZ010000013">
    <property type="protein sequence ID" value="HAB7723166.1"/>
    <property type="molecule type" value="Genomic_DNA"/>
</dbReference>
<comment type="caution">
    <text evidence="5">The sequence shown here is derived from an EMBL/GenBank/DDBJ whole genome shotgun (WGS) entry which is preliminary data.</text>
</comment>
<protein>
    <submittedName>
        <fullName evidence="5">DUF4064 domain-containing protein</fullName>
    </submittedName>
</protein>